<feature type="region of interest" description="Disordered" evidence="1">
    <location>
        <begin position="19"/>
        <end position="46"/>
    </location>
</feature>
<dbReference type="KEGG" id="evi:Echvi_0728"/>
<dbReference type="EMBL" id="CP003346">
    <property type="protein sequence ID" value="AGA77005.1"/>
    <property type="molecule type" value="Genomic_DNA"/>
</dbReference>
<dbReference type="RefSeq" id="WP_015264571.1">
    <property type="nucleotide sequence ID" value="NC_019904.1"/>
</dbReference>
<proteinExistence type="predicted"/>
<reference evidence="3" key="1">
    <citation type="submission" date="2012-02" db="EMBL/GenBank/DDBJ databases">
        <title>The complete genome of Echinicola vietnamensis DSM 17526.</title>
        <authorList>
            <person name="Lucas S."/>
            <person name="Copeland A."/>
            <person name="Lapidus A."/>
            <person name="Glavina del Rio T."/>
            <person name="Dalin E."/>
            <person name="Tice H."/>
            <person name="Bruce D."/>
            <person name="Goodwin L."/>
            <person name="Pitluck S."/>
            <person name="Peters L."/>
            <person name="Ovchinnikova G."/>
            <person name="Teshima H."/>
            <person name="Kyrpides N."/>
            <person name="Mavromatis K."/>
            <person name="Ivanova N."/>
            <person name="Brettin T."/>
            <person name="Detter J.C."/>
            <person name="Han C."/>
            <person name="Larimer F."/>
            <person name="Land M."/>
            <person name="Hauser L."/>
            <person name="Markowitz V."/>
            <person name="Cheng J.-F."/>
            <person name="Hugenholtz P."/>
            <person name="Woyke T."/>
            <person name="Wu D."/>
            <person name="Brambilla E."/>
            <person name="Klenk H.-P."/>
            <person name="Eisen J.A."/>
        </authorList>
    </citation>
    <scope>NUCLEOTIDE SEQUENCE [LARGE SCALE GENOMIC DNA]</scope>
    <source>
        <strain evidence="3">DSM 17526 / LMG 23754 / KMM 6221</strain>
    </source>
</reference>
<evidence type="ECO:0000313" key="2">
    <source>
        <dbReference type="EMBL" id="AGA77005.1"/>
    </source>
</evidence>
<gene>
    <name evidence="2" type="ordered locus">Echvi_0728</name>
</gene>
<keyword evidence="3" id="KW-1185">Reference proteome</keyword>
<dbReference type="Proteomes" id="UP000010796">
    <property type="component" value="Chromosome"/>
</dbReference>
<sequence>MAGVTGTSLSFFHLQEKSDNVKGRNSPKEEFFSTPQSLGLVGNPSPPQKYGLIQDQDWSEKLRLGIKRKSWELPASIMAKPRVKKCHKEAVS</sequence>
<name>L0FWK4_ECHVK</name>
<feature type="compositionally biased region" description="Basic and acidic residues" evidence="1">
    <location>
        <begin position="19"/>
        <end position="31"/>
    </location>
</feature>
<evidence type="ECO:0000256" key="1">
    <source>
        <dbReference type="SAM" id="MobiDB-lite"/>
    </source>
</evidence>
<dbReference type="HOGENOM" id="CLU_2408578_0_0_10"/>
<organism evidence="2 3">
    <name type="scientific">Echinicola vietnamensis (strain DSM 17526 / LMG 23754 / KMM 6221)</name>
    <dbReference type="NCBI Taxonomy" id="926556"/>
    <lineage>
        <taxon>Bacteria</taxon>
        <taxon>Pseudomonadati</taxon>
        <taxon>Bacteroidota</taxon>
        <taxon>Cytophagia</taxon>
        <taxon>Cytophagales</taxon>
        <taxon>Cyclobacteriaceae</taxon>
        <taxon>Echinicola</taxon>
    </lineage>
</organism>
<protein>
    <submittedName>
        <fullName evidence="2">Uncharacterized protein</fullName>
    </submittedName>
</protein>
<evidence type="ECO:0000313" key="3">
    <source>
        <dbReference type="Proteomes" id="UP000010796"/>
    </source>
</evidence>
<accession>L0FWK4</accession>
<dbReference type="AlphaFoldDB" id="L0FWK4"/>